<accession>A0A7R9Z760</accession>
<feature type="compositionally biased region" description="Polar residues" evidence="1">
    <location>
        <begin position="70"/>
        <end position="82"/>
    </location>
</feature>
<sequence length="108" mass="12571">MTGINEQFWKLGWRHFDEIYLARLHNRRRLRLIPGMSHSFPHSVHPLRPVLPSLRSARTGSDDRYDENNETVSESCARNVGSSDRRRTEFYEPKSAATTSLEAPRFLS</sequence>
<evidence type="ECO:0000313" key="2">
    <source>
        <dbReference type="EMBL" id="CAD8308238.1"/>
    </source>
</evidence>
<evidence type="ECO:0000256" key="1">
    <source>
        <dbReference type="SAM" id="MobiDB-lite"/>
    </source>
</evidence>
<protein>
    <submittedName>
        <fullName evidence="2">Uncharacterized protein</fullName>
    </submittedName>
</protein>
<reference evidence="2" key="1">
    <citation type="submission" date="2021-01" db="EMBL/GenBank/DDBJ databases">
        <authorList>
            <person name="Corre E."/>
            <person name="Pelletier E."/>
            <person name="Niang G."/>
            <person name="Scheremetjew M."/>
            <person name="Finn R."/>
            <person name="Kale V."/>
            <person name="Holt S."/>
            <person name="Cochrane G."/>
            <person name="Meng A."/>
            <person name="Brown T."/>
            <person name="Cohen L."/>
        </authorList>
    </citation>
    <scope>NUCLEOTIDE SEQUENCE</scope>
    <source>
        <strain evidence="2">CCMP147</strain>
    </source>
</reference>
<dbReference type="AlphaFoldDB" id="A0A7R9Z760"/>
<name>A0A7R9Z760_9STRA</name>
<feature type="region of interest" description="Disordered" evidence="1">
    <location>
        <begin position="53"/>
        <end position="108"/>
    </location>
</feature>
<feature type="compositionally biased region" description="Basic and acidic residues" evidence="1">
    <location>
        <begin position="83"/>
        <end position="92"/>
    </location>
</feature>
<proteinExistence type="predicted"/>
<dbReference type="EMBL" id="HBED01017496">
    <property type="protein sequence ID" value="CAD8308238.1"/>
    <property type="molecule type" value="Transcribed_RNA"/>
</dbReference>
<gene>
    <name evidence="2" type="ORF">TDUB1175_LOCUS8761</name>
</gene>
<organism evidence="2">
    <name type="scientific">Pseudictyota dubia</name>
    <dbReference type="NCBI Taxonomy" id="2749911"/>
    <lineage>
        <taxon>Eukaryota</taxon>
        <taxon>Sar</taxon>
        <taxon>Stramenopiles</taxon>
        <taxon>Ochrophyta</taxon>
        <taxon>Bacillariophyta</taxon>
        <taxon>Mediophyceae</taxon>
        <taxon>Biddulphiophycidae</taxon>
        <taxon>Eupodiscales</taxon>
        <taxon>Odontellaceae</taxon>
        <taxon>Pseudictyota</taxon>
    </lineage>
</organism>